<dbReference type="ChiTaRS" id="THY1">
    <property type="organism name" value="human"/>
</dbReference>
<gene>
    <name evidence="3" type="primary">THY1</name>
</gene>
<name>Q9HBB0_HUMAN</name>
<dbReference type="EMBL" id="EF445035">
    <property type="protein sequence ID" value="ACA06082.1"/>
    <property type="molecule type" value="Genomic_DNA"/>
</dbReference>
<reference evidence="2" key="1">
    <citation type="journal article" date="2000" name="Biochem. Biophys. Res. Commun.">
        <title>cDNA cloning by amplification of circularized first strand cDNAs reveals non-IRE-regulated iron-responsive mRNAs.</title>
        <authorList>
            <person name="Ye Z."/>
            <person name="Connor J.R."/>
        </authorList>
    </citation>
    <scope>NUCLEOTIDE SEQUENCE</scope>
</reference>
<reference evidence="4" key="3">
    <citation type="submission" date="2008-01" db="EMBL/GenBank/DDBJ databases">
        <title>NEDO functional analysis of protein and research application project.</title>
        <authorList>
            <person name="Wakamatsu A."/>
            <person name="Yamamoto J."/>
            <person name="Kimura K."/>
            <person name="Kaida T."/>
            <person name="Tsuchiya K."/>
            <person name="Iida Y."/>
            <person name="Takayama Y."/>
            <person name="Murakawa K."/>
            <person name="Kanehori K."/>
            <person name="Andoh T."/>
            <person name="Kagawa N."/>
            <person name="Sato R."/>
            <person name="Kawamura Y."/>
            <person name="Tanaka S."/>
            <person name="Kisu Y."/>
            <person name="Sugano S."/>
            <person name="Goshima N."/>
            <person name="Nomura N."/>
            <person name="Isogai T."/>
        </authorList>
    </citation>
    <scope>NUCLEOTIDE SEQUENCE</scope>
    <source>
        <tissue evidence="4">Amygdala</tissue>
    </source>
</reference>
<organism evidence="2">
    <name type="scientific">Homo sapiens</name>
    <name type="common">Human</name>
    <dbReference type="NCBI Taxonomy" id="9606"/>
    <lineage>
        <taxon>Eukaryota</taxon>
        <taxon>Metazoa</taxon>
        <taxon>Chordata</taxon>
        <taxon>Craniata</taxon>
        <taxon>Vertebrata</taxon>
        <taxon>Euteleostomi</taxon>
        <taxon>Mammalia</taxon>
        <taxon>Eutheria</taxon>
        <taxon>Euarchontoglires</taxon>
        <taxon>Primates</taxon>
        <taxon>Haplorrhini</taxon>
        <taxon>Catarrhini</taxon>
        <taxon>Hominidae</taxon>
        <taxon>Homo</taxon>
    </lineage>
</organism>
<dbReference type="EMBL" id="AK314018">
    <property type="protein sequence ID" value="BAG36729.1"/>
    <property type="molecule type" value="mRNA"/>
</dbReference>
<protein>
    <submittedName>
        <fullName evidence="2">Thy-1 co-transcribed protein</fullName>
    </submittedName>
    <submittedName>
        <fullName evidence="3">Thy-1 membrane glycoprotein variant 1</fullName>
    </submittedName>
    <submittedName>
        <fullName evidence="4">cDNA, FLJ94676, Homo sapiens Thy-1 co-transcribed (LOC94105), mRNA</fullName>
    </submittedName>
</protein>
<feature type="region of interest" description="Disordered" evidence="1">
    <location>
        <begin position="1"/>
        <end position="119"/>
    </location>
</feature>
<proteinExistence type="evidence at transcript level"/>
<evidence type="ECO:0000313" key="4">
    <source>
        <dbReference type="EMBL" id="BAG36729.1"/>
    </source>
</evidence>
<dbReference type="OrthoDB" id="8396829at2759"/>
<evidence type="ECO:0000313" key="3">
    <source>
        <dbReference type="EMBL" id="ACA06082.1"/>
    </source>
</evidence>
<sequence>MRVHHPSLPKEAKSMALLPLPASTHSGEGYKGGQDPLRLSQAPKSFQSSDPQPPSQVGWSPRAAQGLAQVSKGGTSSPRPSVPAPAGWCLSPSDSPLPRRPAFSGTSAGPEASHGVRPRSRTLLRKWLFPTPSPHPVVLPVL</sequence>
<reference evidence="3" key="2">
    <citation type="submission" date="2007-02" db="EMBL/GenBank/DDBJ databases">
        <authorList>
            <person name="Stockwell T.B."/>
            <person name="Busam D.A."/>
            <person name="Ferriera S.M."/>
            <person name="Brownley A.N."/>
            <person name="Strausberg R.L."/>
            <person name="Kirkness E.F."/>
            <person name="Rogers Y.-H."/>
            <person name="Levy S."/>
        </authorList>
    </citation>
    <scope>NUCLEOTIDE SEQUENCE</scope>
</reference>
<evidence type="ECO:0000313" key="2">
    <source>
        <dbReference type="EMBL" id="AAG13905.1"/>
    </source>
</evidence>
<accession>Q9HBB0</accession>
<dbReference type="EMBL" id="AF261093">
    <property type="protein sequence ID" value="AAG13905.1"/>
    <property type="molecule type" value="mRNA"/>
</dbReference>
<dbReference type="AlphaFoldDB" id="Q9HBB0"/>
<evidence type="ECO:0000256" key="1">
    <source>
        <dbReference type="SAM" id="MobiDB-lite"/>
    </source>
</evidence>